<proteinExistence type="predicted"/>
<accession>A0AAW2ZDJ7</accession>
<comment type="caution">
    <text evidence="2">The sequence shown here is derived from an EMBL/GenBank/DDBJ whole genome shotgun (WGS) entry which is preliminary data.</text>
</comment>
<keyword evidence="1" id="KW-1133">Transmembrane helix</keyword>
<keyword evidence="1" id="KW-0472">Membrane</keyword>
<evidence type="ECO:0000256" key="1">
    <source>
        <dbReference type="SAM" id="Phobius"/>
    </source>
</evidence>
<keyword evidence="3" id="KW-1185">Reference proteome</keyword>
<keyword evidence="1" id="KW-0812">Transmembrane</keyword>
<dbReference type="Proteomes" id="UP001431209">
    <property type="component" value="Unassembled WGS sequence"/>
</dbReference>
<reference evidence="2 3" key="1">
    <citation type="submission" date="2024-03" db="EMBL/GenBank/DDBJ databases">
        <title>The Acrasis kona genome and developmental transcriptomes reveal deep origins of eukaryotic multicellular pathways.</title>
        <authorList>
            <person name="Sheikh S."/>
            <person name="Fu C.-J."/>
            <person name="Brown M.W."/>
            <person name="Baldauf S.L."/>
        </authorList>
    </citation>
    <scope>NUCLEOTIDE SEQUENCE [LARGE SCALE GENOMIC DNA]</scope>
    <source>
        <strain evidence="2 3">ATCC MYA-3509</strain>
    </source>
</reference>
<dbReference type="AlphaFoldDB" id="A0AAW2ZDJ7"/>
<evidence type="ECO:0000313" key="2">
    <source>
        <dbReference type="EMBL" id="KAL0487231.1"/>
    </source>
</evidence>
<gene>
    <name evidence="2" type="ORF">AKO1_001134</name>
</gene>
<sequence length="138" mass="15942">MLISNTTNSAETIIKWLKVLALAVPALFSSILLLLLRRRRRTKRYNHKALKEYALSRPGQELGSDIERVISLIEGKHFGRKIIHISKVEHVPLEQEPDRYVVDYELNEPDLLRDQIKWTHTALIKGNEHELVLGKSKA</sequence>
<dbReference type="EMBL" id="JAOPGA020001325">
    <property type="protein sequence ID" value="KAL0487231.1"/>
    <property type="molecule type" value="Genomic_DNA"/>
</dbReference>
<name>A0AAW2ZDJ7_9EUKA</name>
<evidence type="ECO:0000313" key="3">
    <source>
        <dbReference type="Proteomes" id="UP001431209"/>
    </source>
</evidence>
<organism evidence="2 3">
    <name type="scientific">Acrasis kona</name>
    <dbReference type="NCBI Taxonomy" id="1008807"/>
    <lineage>
        <taxon>Eukaryota</taxon>
        <taxon>Discoba</taxon>
        <taxon>Heterolobosea</taxon>
        <taxon>Tetramitia</taxon>
        <taxon>Eutetramitia</taxon>
        <taxon>Acrasidae</taxon>
        <taxon>Acrasis</taxon>
    </lineage>
</organism>
<feature type="transmembrane region" description="Helical" evidence="1">
    <location>
        <begin position="16"/>
        <end position="36"/>
    </location>
</feature>
<protein>
    <submittedName>
        <fullName evidence="2">MurI</fullName>
    </submittedName>
</protein>